<keyword evidence="2" id="KW-1185">Reference proteome</keyword>
<protein>
    <submittedName>
        <fullName evidence="1">Sigma-70 region 4 type 2</fullName>
    </submittedName>
</protein>
<evidence type="ECO:0000313" key="2">
    <source>
        <dbReference type="Proteomes" id="UP000251853"/>
    </source>
</evidence>
<evidence type="ECO:0000313" key="1">
    <source>
        <dbReference type="EMBL" id="SQB10477.1"/>
    </source>
</evidence>
<name>A0A2X2U7X3_9FIRM</name>
<gene>
    <name evidence="1" type="ORF">NCTC11224_01799</name>
</gene>
<organism evidence="1 2">
    <name type="scientific">Enterocloster clostridioformis</name>
    <dbReference type="NCBI Taxonomy" id="1531"/>
    <lineage>
        <taxon>Bacteria</taxon>
        <taxon>Bacillati</taxon>
        <taxon>Bacillota</taxon>
        <taxon>Clostridia</taxon>
        <taxon>Lachnospirales</taxon>
        <taxon>Lachnospiraceae</taxon>
        <taxon>Enterocloster</taxon>
    </lineage>
</organism>
<dbReference type="EMBL" id="UAVW01000004">
    <property type="protein sequence ID" value="SQB10477.1"/>
    <property type="molecule type" value="Genomic_DNA"/>
</dbReference>
<dbReference type="RefSeq" id="WP_112481791.1">
    <property type="nucleotide sequence ID" value="NZ_CAUFCW010000107.1"/>
</dbReference>
<dbReference type="AlphaFoldDB" id="A0A2X2U7X3"/>
<proteinExistence type="predicted"/>
<dbReference type="Proteomes" id="UP000251853">
    <property type="component" value="Unassembled WGS sequence"/>
</dbReference>
<sequence length="168" mass="19933">MTKEQQKTIERLRNMGLGYRKIGIALDLPRDKVRNYCKAKGLDGYAKNRLQAREGRKMEEVCADSVCRQCGKPLEKKSAGRKRIYCSDECRRLWMKNHPFLYKHECMFCGKEFESQTKNQKFCSHDCYIRNRFWRQEDTEEIMKLILAGKKVPMVPKWLKDILNGETN</sequence>
<accession>A0A2X2U7X3</accession>
<reference evidence="1 2" key="1">
    <citation type="submission" date="2018-06" db="EMBL/GenBank/DDBJ databases">
        <authorList>
            <consortium name="Pathogen Informatics"/>
            <person name="Doyle S."/>
        </authorList>
    </citation>
    <scope>NUCLEOTIDE SEQUENCE [LARGE SCALE GENOMIC DNA]</scope>
    <source>
        <strain evidence="1 2">NCTC11224</strain>
    </source>
</reference>